<keyword evidence="2" id="KW-0732">Signal</keyword>
<evidence type="ECO:0000256" key="2">
    <source>
        <dbReference type="SAM" id="SignalP"/>
    </source>
</evidence>
<dbReference type="SUPFAM" id="SSF53474">
    <property type="entry name" value="alpha/beta-Hydrolases"/>
    <property type="match status" value="1"/>
</dbReference>
<dbReference type="OrthoDB" id="9771666at2"/>
<dbReference type="Pfam" id="PF20434">
    <property type="entry name" value="BD-FAE"/>
    <property type="match status" value="1"/>
</dbReference>
<evidence type="ECO:0000313" key="5">
    <source>
        <dbReference type="Proteomes" id="UP000004605"/>
    </source>
</evidence>
<dbReference type="PANTHER" id="PTHR48081">
    <property type="entry name" value="AB HYDROLASE SUPERFAMILY PROTEIN C4A8.06C"/>
    <property type="match status" value="1"/>
</dbReference>
<proteinExistence type="predicted"/>
<reference evidence="4 5" key="1">
    <citation type="journal article" date="2012" name="Int. J. Syst. Evol. Microbiol.">
        <title>Vibrio caribbeanicus sp. nov., isolated from the marine sponge Scleritoderma cyanea.</title>
        <authorList>
            <person name="Hoffmann M."/>
            <person name="Monday S.R."/>
            <person name="Allard M.W."/>
            <person name="Strain E.A."/>
            <person name="Whittaker P."/>
            <person name="Naum M."/>
            <person name="McCarthy P.J."/>
            <person name="Lopez J.V."/>
            <person name="Fischer M."/>
            <person name="Brown E.W."/>
        </authorList>
    </citation>
    <scope>NUCLEOTIDE SEQUENCE [LARGE SCALE GENOMIC DNA]</scope>
    <source>
        <strain evidence="4 5">ATCC 700023</strain>
    </source>
</reference>
<comment type="caution">
    <text evidence="4">The sequence shown here is derived from an EMBL/GenBank/DDBJ whole genome shotgun (WGS) entry which is preliminary data.</text>
</comment>
<dbReference type="AlphaFoldDB" id="F9RWQ9"/>
<dbReference type="InterPro" id="IPR029058">
    <property type="entry name" value="AB_hydrolase_fold"/>
</dbReference>
<dbReference type="GO" id="GO:0016787">
    <property type="term" value="F:hydrolase activity"/>
    <property type="evidence" value="ECO:0007669"/>
    <property type="project" value="UniProtKB-KW"/>
</dbReference>
<dbReference type="Gene3D" id="3.40.50.1820">
    <property type="entry name" value="alpha/beta hydrolase"/>
    <property type="match status" value="1"/>
</dbReference>
<organism evidence="4 5">
    <name type="scientific">Vibrio ichthyoenteri ATCC 700023</name>
    <dbReference type="NCBI Taxonomy" id="870968"/>
    <lineage>
        <taxon>Bacteria</taxon>
        <taxon>Pseudomonadati</taxon>
        <taxon>Pseudomonadota</taxon>
        <taxon>Gammaproteobacteria</taxon>
        <taxon>Vibrionales</taxon>
        <taxon>Vibrionaceae</taxon>
        <taxon>Vibrio</taxon>
    </lineage>
</organism>
<evidence type="ECO:0000259" key="3">
    <source>
        <dbReference type="Pfam" id="PF20434"/>
    </source>
</evidence>
<feature type="domain" description="BD-FAE-like" evidence="3">
    <location>
        <begin position="42"/>
        <end position="252"/>
    </location>
</feature>
<dbReference type="InterPro" id="IPR049492">
    <property type="entry name" value="BD-FAE-like_dom"/>
</dbReference>
<accession>F9RWQ9</accession>
<feature type="chain" id="PRO_5003387032" evidence="2">
    <location>
        <begin position="23"/>
        <end position="294"/>
    </location>
</feature>
<name>F9RWQ9_9VIBR</name>
<dbReference type="InterPro" id="IPR050300">
    <property type="entry name" value="GDXG_lipolytic_enzyme"/>
</dbReference>
<dbReference type="PANTHER" id="PTHR48081:SF13">
    <property type="entry name" value="ALPHA_BETA HYDROLASE"/>
    <property type="match status" value="1"/>
</dbReference>
<keyword evidence="5" id="KW-1185">Reference proteome</keyword>
<dbReference type="Proteomes" id="UP000004605">
    <property type="component" value="Unassembled WGS sequence"/>
</dbReference>
<gene>
    <name evidence="4" type="ORF">VII00023_03608</name>
</gene>
<sequence>MKKITKLLMLSFVGLSAANANAVYTVEKDILFKTVKARTIKLDLYLPKTEAKADGKYPLLVWVHGGAWKRGTKDDIPTKNPLLLNSVLSEGYALAAVDYRLSGEATFPKPVADINDAINYLHDHANKYNLAADNVVMMGRSAGGHLAGLVGASNTHGDISFYSEPKYRVAGVVSFFGPTDLLELGNKGSRPTSKKSSVSRFLGDIPSEVPELAAQASTTTYINSDAPPYIQFHGTVDKRVPLAQSQILKQTLDKYGIENQLFIEEGVGHSAPIFDTDKYVPYVIAFLKRHYPIK</sequence>
<protein>
    <submittedName>
        <fullName evidence="4">Peptidase S9 prolyl oligopeptidase active site domain protein</fullName>
    </submittedName>
</protein>
<evidence type="ECO:0000256" key="1">
    <source>
        <dbReference type="ARBA" id="ARBA00022801"/>
    </source>
</evidence>
<evidence type="ECO:0000313" key="4">
    <source>
        <dbReference type="EMBL" id="EGU48989.1"/>
    </source>
</evidence>
<dbReference type="RefSeq" id="WP_006710319.1">
    <property type="nucleotide sequence ID" value="NZ_AFWF01000006.1"/>
</dbReference>
<keyword evidence="1" id="KW-0378">Hydrolase</keyword>
<dbReference type="EMBL" id="AFWF01000006">
    <property type="protein sequence ID" value="EGU48989.1"/>
    <property type="molecule type" value="Genomic_DNA"/>
</dbReference>
<feature type="signal peptide" evidence="2">
    <location>
        <begin position="1"/>
        <end position="22"/>
    </location>
</feature>